<accession>A0A1F7IZ21</accession>
<dbReference type="InterPro" id="IPR016195">
    <property type="entry name" value="Pol/histidinol_Pase-like"/>
</dbReference>
<protein>
    <recommendedName>
        <fullName evidence="3">DNA helicase UvrD</fullName>
    </recommendedName>
</protein>
<dbReference type="STRING" id="1802061.A3A93_03835"/>
<dbReference type="CDD" id="cd19067">
    <property type="entry name" value="PfuEndoQ-like"/>
    <property type="match status" value="1"/>
</dbReference>
<comment type="caution">
    <text evidence="1">The sequence shown here is derived from an EMBL/GenBank/DDBJ whole genome shotgun (WGS) entry which is preliminary data.</text>
</comment>
<dbReference type="Proteomes" id="UP000177141">
    <property type="component" value="Unassembled WGS sequence"/>
</dbReference>
<dbReference type="PANTHER" id="PTHR40084">
    <property type="entry name" value="PHOSPHOHYDROLASE, PHP FAMILY"/>
    <property type="match status" value="1"/>
</dbReference>
<dbReference type="Gene3D" id="3.20.20.140">
    <property type="entry name" value="Metal-dependent hydrolases"/>
    <property type="match status" value="1"/>
</dbReference>
<organism evidence="1 2">
    <name type="scientific">Candidatus Roizmanbacteria bacterium RIFCSPLOWO2_01_FULL_38_12</name>
    <dbReference type="NCBI Taxonomy" id="1802061"/>
    <lineage>
        <taxon>Bacteria</taxon>
        <taxon>Candidatus Roizmaniibacteriota</taxon>
    </lineage>
</organism>
<dbReference type="PANTHER" id="PTHR40084:SF1">
    <property type="entry name" value="PHOSPHOTRANSFERASE"/>
    <property type="match status" value="1"/>
</dbReference>
<proteinExistence type="predicted"/>
<dbReference type="SUPFAM" id="SSF89550">
    <property type="entry name" value="PHP domain-like"/>
    <property type="match status" value="1"/>
</dbReference>
<evidence type="ECO:0008006" key="3">
    <source>
        <dbReference type="Google" id="ProtNLM"/>
    </source>
</evidence>
<evidence type="ECO:0000313" key="2">
    <source>
        <dbReference type="Proteomes" id="UP000177141"/>
    </source>
</evidence>
<reference evidence="1 2" key="1">
    <citation type="journal article" date="2016" name="Nat. Commun.">
        <title>Thousands of microbial genomes shed light on interconnected biogeochemical processes in an aquifer system.</title>
        <authorList>
            <person name="Anantharaman K."/>
            <person name="Brown C.T."/>
            <person name="Hug L.A."/>
            <person name="Sharon I."/>
            <person name="Castelle C.J."/>
            <person name="Probst A.J."/>
            <person name="Thomas B.C."/>
            <person name="Singh A."/>
            <person name="Wilkins M.J."/>
            <person name="Karaoz U."/>
            <person name="Brodie E.L."/>
            <person name="Williams K.H."/>
            <person name="Hubbard S.S."/>
            <person name="Banfield J.F."/>
        </authorList>
    </citation>
    <scope>NUCLEOTIDE SEQUENCE [LARGE SCALE GENOMIC DNA]</scope>
</reference>
<evidence type="ECO:0000313" key="1">
    <source>
        <dbReference type="EMBL" id="OGK48591.1"/>
    </source>
</evidence>
<gene>
    <name evidence="1" type="ORF">A3A93_03835</name>
</gene>
<dbReference type="AlphaFoldDB" id="A0A1F7IZ21"/>
<name>A0A1F7IZ21_9BACT</name>
<dbReference type="EMBL" id="MGAL01000013">
    <property type="protein sequence ID" value="OGK48591.1"/>
    <property type="molecule type" value="Genomic_DNA"/>
</dbReference>
<sequence length="430" mass="48805">MELIVDLHIHSHHSRATSKNSNIEGLYYWAKIKGINVLGTGDFTHPAWFAEMKEKLVMTDEGLYKLKDEITKEIDKTLPQSVRNNLIRFVPTVEISNIYSKGGAVRKLHNVVVAPNLEIAAKINSKLDRIGNLKADGRPILGMDSKHLLQITLDSHPDSLFFPAHIWTPWFAMFGSKSGFNSIKQAFEDLAPEIKVIETGLSSDPYMNWRLDELQKVTVISNSDAHSPQKLGREANILACKPIYKEIIKAIKTNNDDFIGTIEFFPQEGKYHFDGHRLCNISFSPEETKKHKGICPVCHKPLTVGVDYRVGEIADHPESYKPAKHKKVEYIIPLVEIIAQMLGKNVQTKPVWAEYKKIYETLGEEFSILRKISTDEIMKGGFVELARVITRMRRGDVYIEPGYDGVYGVIKFFRNDIERQQAGPQMSLGL</sequence>